<feature type="transmembrane region" description="Helical" evidence="12">
    <location>
        <begin position="391"/>
        <end position="412"/>
    </location>
</feature>
<keyword evidence="5 12" id="KW-0812">Transmembrane</keyword>
<organism evidence="14 15">
    <name type="scientific">Mariniflexile soesokkakense</name>
    <dbReference type="NCBI Taxonomy" id="1343160"/>
    <lineage>
        <taxon>Bacteria</taxon>
        <taxon>Pseudomonadati</taxon>
        <taxon>Bacteroidota</taxon>
        <taxon>Flavobacteriia</taxon>
        <taxon>Flavobacteriales</taxon>
        <taxon>Flavobacteriaceae</taxon>
        <taxon>Mariniflexile</taxon>
    </lineage>
</organism>
<evidence type="ECO:0000256" key="3">
    <source>
        <dbReference type="ARBA" id="ARBA00022618"/>
    </source>
</evidence>
<dbReference type="Pfam" id="PF00953">
    <property type="entry name" value="Glycos_transf_4"/>
    <property type="match status" value="1"/>
</dbReference>
<evidence type="ECO:0000256" key="6">
    <source>
        <dbReference type="ARBA" id="ARBA00022960"/>
    </source>
</evidence>
<evidence type="ECO:0000313" key="15">
    <source>
        <dbReference type="Proteomes" id="UP001416393"/>
    </source>
</evidence>
<dbReference type="PANTHER" id="PTHR22926:SF5">
    <property type="entry name" value="PHOSPHO-N-ACETYLMURAMOYL-PENTAPEPTIDE-TRANSFERASE HOMOLOG"/>
    <property type="match status" value="1"/>
</dbReference>
<feature type="transmembrane region" description="Helical" evidence="12">
    <location>
        <begin position="310"/>
        <end position="331"/>
    </location>
</feature>
<dbReference type="InterPro" id="IPR003524">
    <property type="entry name" value="PNAcMuramoyl-5peptid_Trfase"/>
</dbReference>
<keyword evidence="4 12" id="KW-0808">Transferase</keyword>
<dbReference type="GO" id="GO:0016740">
    <property type="term" value="F:transferase activity"/>
    <property type="evidence" value="ECO:0007669"/>
    <property type="project" value="UniProtKB-KW"/>
</dbReference>
<feature type="transmembrane region" description="Helical" evidence="12">
    <location>
        <begin position="75"/>
        <end position="93"/>
    </location>
</feature>
<feature type="transmembrane region" description="Helical" evidence="12">
    <location>
        <begin position="136"/>
        <end position="156"/>
    </location>
</feature>
<dbReference type="InterPro" id="IPR018480">
    <property type="entry name" value="PNAcMuramoyl-5peptid_Trfase_CS"/>
</dbReference>
<dbReference type="PANTHER" id="PTHR22926">
    <property type="entry name" value="PHOSPHO-N-ACETYLMURAMOYL-PENTAPEPTIDE-TRANSFERASE"/>
    <property type="match status" value="1"/>
</dbReference>
<dbReference type="RefSeq" id="WP_346242838.1">
    <property type="nucleotide sequence ID" value="NZ_JAZHYP010000010.1"/>
</dbReference>
<keyword evidence="10 12" id="KW-0131">Cell cycle</keyword>
<feature type="transmembrane region" description="Helical" evidence="12">
    <location>
        <begin position="286"/>
        <end position="303"/>
    </location>
</feature>
<feature type="transmembrane region" description="Helical" evidence="12">
    <location>
        <begin position="247"/>
        <end position="266"/>
    </location>
</feature>
<keyword evidence="11 12" id="KW-0961">Cell wall biogenesis/degradation</keyword>
<keyword evidence="12" id="KW-0479">Metal-binding</keyword>
<feature type="transmembrane region" description="Helical" evidence="12">
    <location>
        <begin position="218"/>
        <end position="235"/>
    </location>
</feature>
<dbReference type="EC" id="2.7.8.13" evidence="12 13"/>
<evidence type="ECO:0000256" key="1">
    <source>
        <dbReference type="ARBA" id="ARBA00004141"/>
    </source>
</evidence>
<protein>
    <recommendedName>
        <fullName evidence="12 13">Phospho-N-acetylmuramoyl-pentapeptide-transferase</fullName>
        <ecNumber evidence="12 13">2.7.8.13</ecNumber>
    </recommendedName>
    <alternativeName>
        <fullName evidence="12">UDP-MurNAc-pentapeptide phosphotransferase</fullName>
    </alternativeName>
</protein>
<evidence type="ECO:0000313" key="14">
    <source>
        <dbReference type="EMBL" id="MEN3325039.1"/>
    </source>
</evidence>
<evidence type="ECO:0000256" key="8">
    <source>
        <dbReference type="ARBA" id="ARBA00022989"/>
    </source>
</evidence>
<keyword evidence="12" id="KW-0460">Magnesium</keyword>
<dbReference type="PROSITE" id="PS01347">
    <property type="entry name" value="MRAY_1"/>
    <property type="match status" value="1"/>
</dbReference>
<evidence type="ECO:0000256" key="12">
    <source>
        <dbReference type="HAMAP-Rule" id="MF_00038"/>
    </source>
</evidence>
<dbReference type="Pfam" id="PF10555">
    <property type="entry name" value="MraY_sig1"/>
    <property type="match status" value="1"/>
</dbReference>
<evidence type="ECO:0000256" key="10">
    <source>
        <dbReference type="ARBA" id="ARBA00023306"/>
    </source>
</evidence>
<dbReference type="EMBL" id="JAZHYP010000010">
    <property type="protein sequence ID" value="MEN3325039.1"/>
    <property type="molecule type" value="Genomic_DNA"/>
</dbReference>
<keyword evidence="9 12" id="KW-0472">Membrane</keyword>
<dbReference type="HAMAP" id="MF_00038">
    <property type="entry name" value="MraY"/>
    <property type="match status" value="1"/>
</dbReference>
<keyword evidence="3 12" id="KW-0132">Cell division</keyword>
<evidence type="ECO:0000256" key="13">
    <source>
        <dbReference type="NCBIfam" id="TIGR00445"/>
    </source>
</evidence>
<evidence type="ECO:0000256" key="2">
    <source>
        <dbReference type="ARBA" id="ARBA00005583"/>
    </source>
</evidence>
<comment type="subcellular location">
    <subcellularLocation>
        <location evidence="12">Cell membrane</location>
        <topology evidence="12">Multi-pass membrane protein</topology>
    </subcellularLocation>
    <subcellularLocation>
        <location evidence="1">Membrane</location>
        <topology evidence="1">Multi-pass membrane protein</topology>
    </subcellularLocation>
</comment>
<comment type="function">
    <text evidence="12">Catalyzes the initial step of the lipid cycle reactions in the biosynthesis of the cell wall peptidoglycan: transfers peptidoglycan precursor phospho-MurNAc-pentapeptide from UDP-MurNAc-pentapeptide onto the lipid carrier undecaprenyl phosphate, yielding undecaprenyl-pyrophosphoryl-MurNAc-pentapeptide, known as lipid I.</text>
</comment>
<evidence type="ECO:0000256" key="4">
    <source>
        <dbReference type="ARBA" id="ARBA00022679"/>
    </source>
</evidence>
<keyword evidence="15" id="KW-1185">Reference proteome</keyword>
<evidence type="ECO:0000256" key="7">
    <source>
        <dbReference type="ARBA" id="ARBA00022984"/>
    </source>
</evidence>
<reference evidence="14 15" key="1">
    <citation type="submission" date="2024-01" db="EMBL/GenBank/DDBJ databases">
        <title>Mariniflexile litorale sp. nov., isolated from the shallow sediments of the Sea of Japan.</title>
        <authorList>
            <person name="Romanenko L."/>
            <person name="Bystritskaya E."/>
            <person name="Isaeva M."/>
        </authorList>
    </citation>
    <scope>NUCLEOTIDE SEQUENCE [LARGE SCALE GENOMIC DNA]</scope>
    <source>
        <strain evidence="14 15">KCTC 32427</strain>
    </source>
</reference>
<feature type="transmembrane region" description="Helical" evidence="12">
    <location>
        <begin position="99"/>
        <end position="116"/>
    </location>
</feature>
<proteinExistence type="inferred from homology"/>
<evidence type="ECO:0000256" key="9">
    <source>
        <dbReference type="ARBA" id="ARBA00023136"/>
    </source>
</evidence>
<keyword evidence="7 12" id="KW-0573">Peptidoglycan synthesis</keyword>
<keyword evidence="12" id="KW-1003">Cell membrane</keyword>
<comment type="similarity">
    <text evidence="2 12">Belongs to the glycosyltransferase 4 family. MraY subfamily.</text>
</comment>
<comment type="caution">
    <text evidence="14">The sequence shown here is derived from an EMBL/GenBank/DDBJ whole genome shotgun (WGS) entry which is preliminary data.</text>
</comment>
<comment type="cofactor">
    <cofactor evidence="12">
        <name>Mg(2+)</name>
        <dbReference type="ChEBI" id="CHEBI:18420"/>
    </cofactor>
</comment>
<accession>A0ABV0AF93</accession>
<feature type="transmembrane region" description="Helical" evidence="12">
    <location>
        <begin position="20"/>
        <end position="42"/>
    </location>
</feature>
<gene>
    <name evidence="12 14" type="primary">mraY</name>
    <name evidence="14" type="ORF">VP395_14970</name>
</gene>
<comment type="pathway">
    <text evidence="12">Cell wall biogenesis; peptidoglycan biosynthesis.</text>
</comment>
<dbReference type="InterPro" id="IPR000715">
    <property type="entry name" value="Glycosyl_transferase_4"/>
</dbReference>
<keyword evidence="6 12" id="KW-0133">Cell shape</keyword>
<dbReference type="PROSITE" id="PS01348">
    <property type="entry name" value="MRAY_2"/>
    <property type="match status" value="1"/>
</dbReference>
<feature type="transmembrane region" description="Helical" evidence="12">
    <location>
        <begin position="337"/>
        <end position="360"/>
    </location>
</feature>
<keyword evidence="8 12" id="KW-1133">Transmembrane helix</keyword>
<evidence type="ECO:0000256" key="5">
    <source>
        <dbReference type="ARBA" id="ARBA00022692"/>
    </source>
</evidence>
<comment type="catalytic activity">
    <reaction evidence="12">
        <text>UDP-N-acetyl-alpha-D-muramoyl-L-alanyl-gamma-D-glutamyl-meso-2,6-diaminopimeloyl-D-alanyl-D-alanine + di-trans,octa-cis-undecaprenyl phosphate = di-trans,octa-cis-undecaprenyl diphospho-N-acetyl-alpha-D-muramoyl-L-alanyl-D-glutamyl-meso-2,6-diaminopimeloyl-D-alanyl-D-alanine + UMP</text>
        <dbReference type="Rhea" id="RHEA:28386"/>
        <dbReference type="ChEBI" id="CHEBI:57865"/>
        <dbReference type="ChEBI" id="CHEBI:60392"/>
        <dbReference type="ChEBI" id="CHEBI:61386"/>
        <dbReference type="ChEBI" id="CHEBI:61387"/>
        <dbReference type="EC" id="2.7.8.13"/>
    </reaction>
</comment>
<dbReference type="Proteomes" id="UP001416393">
    <property type="component" value="Unassembled WGS sequence"/>
</dbReference>
<name>A0ABV0AF93_9FLAO</name>
<evidence type="ECO:0000256" key="11">
    <source>
        <dbReference type="ARBA" id="ARBA00023316"/>
    </source>
</evidence>
<dbReference type="CDD" id="cd06852">
    <property type="entry name" value="GT_MraY"/>
    <property type="match status" value="1"/>
</dbReference>
<sequence length="413" mass="46144">MLYYLFDYLEKQFQIPGASLFGFITFRAASAMILSLLISTIYGKRIIRFLQKQQVGETIRDLGLEGQSEKAGTPTMGGIIIILATLIPVFLLAKLSNVYIVLLIVTTLWMGTIGFIDDYIKKFKKDKEGLKGRFKVLGQVGLGIIVGTTLYFSPYATIKEKLPLEVRQQMVAENPNVAPAQFFKEETKSTKTTIPFVKGNEFDYADIITWISPSLKDYGWVIFIIISIFIITAVSNGANLTDGIDGLAAGTSAIVVLTLGIFAWVSGNIIFSDYLNIMYIPRVEEITIYIAAFVGALIGFLWYNTYPASVFMGDTGSLTIGGIIAVIAIAVRKEWLIPVLCGIFLAENLSVVMQVSWFKYTKKRFGEGRRIFKMSPLHHHYQKSGYHESKIVTRFWIVGILLAILSIVTLKIR</sequence>
<dbReference type="NCBIfam" id="TIGR00445">
    <property type="entry name" value="mraY"/>
    <property type="match status" value="1"/>
</dbReference>